<feature type="non-terminal residue" evidence="2">
    <location>
        <position position="1"/>
    </location>
</feature>
<keyword evidence="3" id="KW-1185">Reference proteome</keyword>
<feature type="compositionally biased region" description="Low complexity" evidence="1">
    <location>
        <begin position="141"/>
        <end position="161"/>
    </location>
</feature>
<comment type="caution">
    <text evidence="2">The sequence shown here is derived from an EMBL/GenBank/DDBJ whole genome shotgun (WGS) entry which is preliminary data.</text>
</comment>
<dbReference type="Proteomes" id="UP001189429">
    <property type="component" value="Unassembled WGS sequence"/>
</dbReference>
<feature type="compositionally biased region" description="Basic residues" evidence="1">
    <location>
        <begin position="48"/>
        <end position="58"/>
    </location>
</feature>
<evidence type="ECO:0000313" key="3">
    <source>
        <dbReference type="Proteomes" id="UP001189429"/>
    </source>
</evidence>
<proteinExistence type="predicted"/>
<gene>
    <name evidence="2" type="ORF">PCOR1329_LOCUS28046</name>
</gene>
<name>A0ABN9SEQ0_9DINO</name>
<feature type="non-terminal residue" evidence="2">
    <location>
        <position position="294"/>
    </location>
</feature>
<evidence type="ECO:0000313" key="2">
    <source>
        <dbReference type="EMBL" id="CAK0828954.1"/>
    </source>
</evidence>
<feature type="compositionally biased region" description="Low complexity" evidence="1">
    <location>
        <begin position="107"/>
        <end position="134"/>
    </location>
</feature>
<dbReference type="EMBL" id="CAUYUJ010010269">
    <property type="protein sequence ID" value="CAK0828954.1"/>
    <property type="molecule type" value="Genomic_DNA"/>
</dbReference>
<protein>
    <submittedName>
        <fullName evidence="2">Uncharacterized protein</fullName>
    </submittedName>
</protein>
<feature type="region of interest" description="Disordered" evidence="1">
    <location>
        <begin position="204"/>
        <end position="245"/>
    </location>
</feature>
<accession>A0ABN9SEQ0</accession>
<evidence type="ECO:0000256" key="1">
    <source>
        <dbReference type="SAM" id="MobiDB-lite"/>
    </source>
</evidence>
<reference evidence="2" key="1">
    <citation type="submission" date="2023-10" db="EMBL/GenBank/DDBJ databases">
        <authorList>
            <person name="Chen Y."/>
            <person name="Shah S."/>
            <person name="Dougan E. K."/>
            <person name="Thang M."/>
            <person name="Chan C."/>
        </authorList>
    </citation>
    <scope>NUCLEOTIDE SEQUENCE [LARGE SCALE GENOMIC DNA]</scope>
</reference>
<feature type="region of interest" description="Disordered" evidence="1">
    <location>
        <begin position="1"/>
        <end position="173"/>
    </location>
</feature>
<sequence>EAPPGEGIAMGSPAERGSAEGGPEDRWPRSSACRRRTWRPLPSCSRPCARRAAPRRRACGTGGATSGRPGRRLPFARTSRKKHPGRCLGRPSARCRRGRGRGRGEAEAPGGAEAALRGGLRRGPAPGRVPAARPRGGGAARGAAARAGRGRRAAAGAPAGGRRVRRAARGDTARGVPLRAGLLRPPRGRGAELPLLRRLSGGVSGHAGVLRRRPLGRPQVPRLRRRQEPGGRHGRSPEAAGVRGDVVGRASDELARFRAVQASGLQGRGEEVPFVLRLARRLQDGGAAGRDLVV</sequence>
<organism evidence="2 3">
    <name type="scientific">Prorocentrum cordatum</name>
    <dbReference type="NCBI Taxonomy" id="2364126"/>
    <lineage>
        <taxon>Eukaryota</taxon>
        <taxon>Sar</taxon>
        <taxon>Alveolata</taxon>
        <taxon>Dinophyceae</taxon>
        <taxon>Prorocentrales</taxon>
        <taxon>Prorocentraceae</taxon>
        <taxon>Prorocentrum</taxon>
    </lineage>
</organism>